<dbReference type="SUPFAM" id="SSF53807">
    <property type="entry name" value="Helical backbone' metal receptor"/>
    <property type="match status" value="1"/>
</dbReference>
<evidence type="ECO:0000313" key="6">
    <source>
        <dbReference type="EMBL" id="OOO65735.1"/>
    </source>
</evidence>
<comment type="subcellular location">
    <subcellularLocation>
        <location evidence="1">Cell envelope</location>
    </subcellularLocation>
</comment>
<dbReference type="PROSITE" id="PS51257">
    <property type="entry name" value="PROKAR_LIPOPROTEIN"/>
    <property type="match status" value="1"/>
</dbReference>
<evidence type="ECO:0000256" key="1">
    <source>
        <dbReference type="ARBA" id="ARBA00004196"/>
    </source>
</evidence>
<reference evidence="5 7" key="2">
    <citation type="submission" date="2016-12" db="EMBL/GenBank/DDBJ databases">
        <title>Clostridium tepidum sp. nov., a close relative of Clostridium sporogenes and Clostridium botulinum Group I.</title>
        <authorList>
            <person name="Dobritsa A.P."/>
            <person name="Kutumbaka K."/>
            <person name="Werner K."/>
            <person name="Samadpour M."/>
        </authorList>
    </citation>
    <scope>NUCLEOTIDE SEQUENCE [LARGE SCALE GENOMIC DNA]</scope>
    <source>
        <strain evidence="5 7">PE</strain>
    </source>
</reference>
<dbReference type="Proteomes" id="UP000190256">
    <property type="component" value="Unassembled WGS sequence"/>
</dbReference>
<evidence type="ECO:0000313" key="5">
    <source>
        <dbReference type="EMBL" id="OOO62285.1"/>
    </source>
</evidence>
<dbReference type="InterPro" id="IPR050492">
    <property type="entry name" value="Bact_metal-bind_prot9"/>
</dbReference>
<keyword evidence="4" id="KW-0732">Signal</keyword>
<sequence length="302" mass="35854">MKKNIIFIIGFIICISLVGCSKPNVSVNEEEDIKKEVYLDIAATDKNLYNIIKEIVKDKHYVEYIFKSREDLINYKIKEDTLENISNKDLFFYVGASFEPWINVFLSKLDKSKVGVVNVSRGSKLISYEKEVKFEDKFLKDNPYYFLNLNNYKIVLSNIKNAIQDKDPSNRDFYEKNFSDMLKRIKDYEEEFAKISDKTGEFIFIVDEDKLDYFIKYLNINTVKIKRDDKDKVTNEKEIEEICKKYKEKCIFLSSSNDILKNNEKLLDKHKIKTLLLKIYDNDVLYEDMIQYNISLLKNTFK</sequence>
<name>A0A1S9I649_9CLOT</name>
<reference evidence="6 8" key="1">
    <citation type="submission" date="2016-12" db="EMBL/GenBank/DDBJ databases">
        <title>Clostridium tepidum sp. nov., a close relative of Clostridium sporogenes and Clostridium botulinum Group I.</title>
        <authorList>
            <person name="Dobritsa A.P."/>
            <person name="Kutumbaka K.K."/>
            <person name="Werner K."/>
            <person name="Wiedmann M."/>
            <person name="Asmus A."/>
            <person name="Samadpour M."/>
        </authorList>
    </citation>
    <scope>NUCLEOTIDE SEQUENCE [LARGE SCALE GENOMIC DNA]</scope>
    <source>
        <strain evidence="6 8">IEH 97212</strain>
    </source>
</reference>
<evidence type="ECO:0000256" key="4">
    <source>
        <dbReference type="ARBA" id="ARBA00022729"/>
    </source>
</evidence>
<keyword evidence="3" id="KW-0479">Metal-binding</keyword>
<dbReference type="STRING" id="1962263.BS637_07410"/>
<evidence type="ECO:0000313" key="8">
    <source>
        <dbReference type="Proteomes" id="UP000190256"/>
    </source>
</evidence>
<dbReference type="Gene3D" id="3.40.50.1980">
    <property type="entry name" value="Nitrogenase molybdenum iron protein domain"/>
    <property type="match status" value="1"/>
</dbReference>
<dbReference type="EMBL" id="MRAD01000006">
    <property type="protein sequence ID" value="OOO62285.1"/>
    <property type="molecule type" value="Genomic_DNA"/>
</dbReference>
<dbReference type="GO" id="GO:0030313">
    <property type="term" value="C:cell envelope"/>
    <property type="evidence" value="ECO:0007669"/>
    <property type="project" value="UniProtKB-SubCell"/>
</dbReference>
<dbReference type="PRINTS" id="PR00691">
    <property type="entry name" value="ADHESINB"/>
</dbReference>
<dbReference type="Pfam" id="PF01297">
    <property type="entry name" value="ZnuA"/>
    <property type="match status" value="1"/>
</dbReference>
<dbReference type="Proteomes" id="UP000190206">
    <property type="component" value="Unassembled WGS sequence"/>
</dbReference>
<dbReference type="GO" id="GO:0046872">
    <property type="term" value="F:metal ion binding"/>
    <property type="evidence" value="ECO:0007669"/>
    <property type="project" value="UniProtKB-KW"/>
</dbReference>
<dbReference type="GO" id="GO:0007155">
    <property type="term" value="P:cell adhesion"/>
    <property type="evidence" value="ECO:0007669"/>
    <property type="project" value="InterPro"/>
</dbReference>
<evidence type="ECO:0000313" key="7">
    <source>
        <dbReference type="Proteomes" id="UP000190206"/>
    </source>
</evidence>
<keyword evidence="7" id="KW-1185">Reference proteome</keyword>
<keyword evidence="2" id="KW-0813">Transport</keyword>
<accession>A0A1S9I649</accession>
<evidence type="ECO:0000256" key="2">
    <source>
        <dbReference type="ARBA" id="ARBA00022448"/>
    </source>
</evidence>
<dbReference type="OrthoDB" id="1929331at2"/>
<dbReference type="InterPro" id="IPR006129">
    <property type="entry name" value="AdhesinB"/>
</dbReference>
<dbReference type="EMBL" id="MRAE01000017">
    <property type="protein sequence ID" value="OOO65735.1"/>
    <property type="molecule type" value="Genomic_DNA"/>
</dbReference>
<dbReference type="GO" id="GO:0030001">
    <property type="term" value="P:metal ion transport"/>
    <property type="evidence" value="ECO:0007669"/>
    <property type="project" value="InterPro"/>
</dbReference>
<organism evidence="6 8">
    <name type="scientific">Clostridium tepidum</name>
    <dbReference type="NCBI Taxonomy" id="1962263"/>
    <lineage>
        <taxon>Bacteria</taxon>
        <taxon>Bacillati</taxon>
        <taxon>Bacillota</taxon>
        <taxon>Clostridia</taxon>
        <taxon>Eubacteriales</taxon>
        <taxon>Clostridiaceae</taxon>
        <taxon>Clostridium</taxon>
    </lineage>
</organism>
<dbReference type="AlphaFoldDB" id="A0A1S9I649"/>
<proteinExistence type="predicted"/>
<dbReference type="InterPro" id="IPR006127">
    <property type="entry name" value="ZnuA-like"/>
</dbReference>
<dbReference type="PANTHER" id="PTHR42953">
    <property type="entry name" value="HIGH-AFFINITY ZINC UPTAKE SYSTEM PROTEIN ZNUA-RELATED"/>
    <property type="match status" value="1"/>
</dbReference>
<gene>
    <name evidence="5" type="ORF">BS637_07410</name>
    <name evidence="6" type="ORF">BS638_08125</name>
</gene>
<comment type="caution">
    <text evidence="6">The sequence shown here is derived from an EMBL/GenBank/DDBJ whole genome shotgun (WGS) entry which is preliminary data.</text>
</comment>
<dbReference type="PANTHER" id="PTHR42953:SF1">
    <property type="entry name" value="METAL-BINDING PROTEIN HI_0362-RELATED"/>
    <property type="match status" value="1"/>
</dbReference>
<protein>
    <submittedName>
        <fullName evidence="6">Zinc ABC transporter substrate-binding protein</fullName>
    </submittedName>
</protein>
<dbReference type="RefSeq" id="WP_078024110.1">
    <property type="nucleotide sequence ID" value="NZ_JADPGM010000010.1"/>
</dbReference>
<evidence type="ECO:0000256" key="3">
    <source>
        <dbReference type="ARBA" id="ARBA00022723"/>
    </source>
</evidence>